<feature type="domain" description="HTH cro/C1-type" evidence="1">
    <location>
        <begin position="8"/>
        <end position="64"/>
    </location>
</feature>
<dbReference type="InterPro" id="IPR010982">
    <property type="entry name" value="Lambda_DNA-bd_dom_sf"/>
</dbReference>
<dbReference type="Gene3D" id="1.10.260.40">
    <property type="entry name" value="lambda repressor-like DNA-binding domains"/>
    <property type="match status" value="1"/>
</dbReference>
<dbReference type="SUPFAM" id="SSF47413">
    <property type="entry name" value="lambda repressor-like DNA-binding domains"/>
    <property type="match status" value="1"/>
</dbReference>
<evidence type="ECO:0000259" key="1">
    <source>
        <dbReference type="PROSITE" id="PS50943"/>
    </source>
</evidence>
<organism evidence="2 3">
    <name type="scientific">Pelatocladus maniniholoensis HA4357-MV3</name>
    <dbReference type="NCBI Taxonomy" id="1117104"/>
    <lineage>
        <taxon>Bacteria</taxon>
        <taxon>Bacillati</taxon>
        <taxon>Cyanobacteriota</taxon>
        <taxon>Cyanophyceae</taxon>
        <taxon>Nostocales</taxon>
        <taxon>Nostocaceae</taxon>
        <taxon>Pelatocladus</taxon>
    </lineage>
</organism>
<comment type="caution">
    <text evidence="2">The sequence shown here is derived from an EMBL/GenBank/DDBJ whole genome shotgun (WGS) entry which is preliminary data.</text>
</comment>
<proteinExistence type="predicted"/>
<dbReference type="SMART" id="SM00530">
    <property type="entry name" value="HTH_XRE"/>
    <property type="match status" value="1"/>
</dbReference>
<gene>
    <name evidence="2" type="ORF">KME28_26415</name>
</gene>
<dbReference type="Pfam" id="PF13443">
    <property type="entry name" value="HTH_26"/>
    <property type="match status" value="1"/>
</dbReference>
<evidence type="ECO:0000313" key="3">
    <source>
        <dbReference type="Proteomes" id="UP000813215"/>
    </source>
</evidence>
<dbReference type="EMBL" id="JAHHHW010000154">
    <property type="protein sequence ID" value="MBW4435152.1"/>
    <property type="molecule type" value="Genomic_DNA"/>
</dbReference>
<dbReference type="InterPro" id="IPR001387">
    <property type="entry name" value="Cro/C1-type_HTH"/>
</dbReference>
<sequence>MGLIRLRIREFAGEKGWTLKDVSDYSGVAYSSVRAYARSRGLAMVDFTSILKMARALDVMIEDLVEVVEE</sequence>
<evidence type="ECO:0000313" key="2">
    <source>
        <dbReference type="EMBL" id="MBW4435152.1"/>
    </source>
</evidence>
<dbReference type="PROSITE" id="PS50943">
    <property type="entry name" value="HTH_CROC1"/>
    <property type="match status" value="1"/>
</dbReference>
<dbReference type="GO" id="GO:0003677">
    <property type="term" value="F:DNA binding"/>
    <property type="evidence" value="ECO:0007669"/>
    <property type="project" value="InterPro"/>
</dbReference>
<reference evidence="2" key="2">
    <citation type="journal article" date="2022" name="Microbiol. Resour. Announc.">
        <title>Metagenome Sequencing to Explore Phylogenomics of Terrestrial Cyanobacteria.</title>
        <authorList>
            <person name="Ward R.D."/>
            <person name="Stajich J.E."/>
            <person name="Johansen J.R."/>
            <person name="Huntemann M."/>
            <person name="Clum A."/>
            <person name="Foster B."/>
            <person name="Foster B."/>
            <person name="Roux S."/>
            <person name="Palaniappan K."/>
            <person name="Varghese N."/>
            <person name="Mukherjee S."/>
            <person name="Reddy T.B.K."/>
            <person name="Daum C."/>
            <person name="Copeland A."/>
            <person name="Chen I.A."/>
            <person name="Ivanova N.N."/>
            <person name="Kyrpides N.C."/>
            <person name="Shapiro N."/>
            <person name="Eloe-Fadrosh E.A."/>
            <person name="Pietrasiak N."/>
        </authorList>
    </citation>
    <scope>NUCLEOTIDE SEQUENCE</scope>
    <source>
        <strain evidence="2">HA4357-MV3</strain>
    </source>
</reference>
<dbReference type="AlphaFoldDB" id="A0A9E3HDA2"/>
<dbReference type="CDD" id="cd00093">
    <property type="entry name" value="HTH_XRE"/>
    <property type="match status" value="1"/>
</dbReference>
<dbReference type="Proteomes" id="UP000813215">
    <property type="component" value="Unassembled WGS sequence"/>
</dbReference>
<protein>
    <submittedName>
        <fullName evidence="2">Helix-turn-helix transcriptional regulator</fullName>
    </submittedName>
</protein>
<name>A0A9E3HDA2_9NOST</name>
<accession>A0A9E3HDA2</accession>
<reference evidence="2" key="1">
    <citation type="submission" date="2021-05" db="EMBL/GenBank/DDBJ databases">
        <authorList>
            <person name="Pietrasiak N."/>
            <person name="Ward R."/>
            <person name="Stajich J.E."/>
            <person name="Kurbessoian T."/>
        </authorList>
    </citation>
    <scope>NUCLEOTIDE SEQUENCE</scope>
    <source>
        <strain evidence="2">HA4357-MV3</strain>
    </source>
</reference>